<dbReference type="EMBL" id="MN738840">
    <property type="protein sequence ID" value="QHT39300.1"/>
    <property type="molecule type" value="Genomic_DNA"/>
</dbReference>
<evidence type="ECO:0008006" key="3">
    <source>
        <dbReference type="Google" id="ProtNLM"/>
    </source>
</evidence>
<protein>
    <recommendedName>
        <fullName evidence="3">Thioredoxin domain-containing protein</fullName>
    </recommendedName>
</protein>
<proteinExistence type="predicted"/>
<feature type="region of interest" description="Disordered" evidence="1">
    <location>
        <begin position="185"/>
        <end position="230"/>
    </location>
</feature>
<name>A0A6C0FID9_9ZZZZ</name>
<reference evidence="2" key="1">
    <citation type="journal article" date="2020" name="Nature">
        <title>Giant virus diversity and host interactions through global metagenomics.</title>
        <authorList>
            <person name="Schulz F."/>
            <person name="Roux S."/>
            <person name="Paez-Espino D."/>
            <person name="Jungbluth S."/>
            <person name="Walsh D.A."/>
            <person name="Denef V.J."/>
            <person name="McMahon K.D."/>
            <person name="Konstantinidis K.T."/>
            <person name="Eloe-Fadrosh E.A."/>
            <person name="Kyrpides N.C."/>
            <person name="Woyke T."/>
        </authorList>
    </citation>
    <scope>NUCLEOTIDE SEQUENCE</scope>
    <source>
        <strain evidence="2">GVMAG-S-ERX556126-94</strain>
    </source>
</reference>
<feature type="compositionally biased region" description="Gly residues" evidence="1">
    <location>
        <begin position="190"/>
        <end position="230"/>
    </location>
</feature>
<dbReference type="AlphaFoldDB" id="A0A6C0FID9"/>
<accession>A0A6C0FID9</accession>
<organism evidence="2">
    <name type="scientific">viral metagenome</name>
    <dbReference type="NCBI Taxonomy" id="1070528"/>
    <lineage>
        <taxon>unclassified sequences</taxon>
        <taxon>metagenomes</taxon>
        <taxon>organismal metagenomes</taxon>
    </lineage>
</organism>
<evidence type="ECO:0000256" key="1">
    <source>
        <dbReference type="SAM" id="MobiDB-lite"/>
    </source>
</evidence>
<evidence type="ECO:0000313" key="2">
    <source>
        <dbReference type="EMBL" id="QHT39300.1"/>
    </source>
</evidence>
<sequence length="230" mass="25351">MSERVLFISGRCDHCKKILLGIQQHPFLKPLFQVVNVDVQSYPNYVKSVPSILINNQVISGQTVFEYFGKLVEGKKEQEARLQADQPSEKDQGQCRINEEGELEGYCGVSGLGGSGVEYSIISEENDDYTKRTYKIESSYDFLDGASDDIHGQVKSMEAQDARLSEKRKAFDDDLERMQRERGEMMGNQMGPGGGMRPPMGQGPGMGQGPPMGQGPGMGQGHGMGQGMMR</sequence>